<accession>A0A919Q242</accession>
<keyword evidence="3" id="KW-1185">Reference proteome</keyword>
<gene>
    <name evidence="2" type="ORF">Dac01nite_06040</name>
</gene>
<dbReference type="InterPro" id="IPR036689">
    <property type="entry name" value="ESAT-6-like_sf"/>
</dbReference>
<organism evidence="2 3">
    <name type="scientific">Demequina activiva</name>
    <dbReference type="NCBI Taxonomy" id="1582364"/>
    <lineage>
        <taxon>Bacteria</taxon>
        <taxon>Bacillati</taxon>
        <taxon>Actinomycetota</taxon>
        <taxon>Actinomycetes</taxon>
        <taxon>Micrococcales</taxon>
        <taxon>Demequinaceae</taxon>
        <taxon>Demequina</taxon>
    </lineage>
</organism>
<evidence type="ECO:0008006" key="4">
    <source>
        <dbReference type="Google" id="ProtNLM"/>
    </source>
</evidence>
<protein>
    <recommendedName>
        <fullName evidence="4">WXG100 family type VII secretion target</fullName>
    </recommendedName>
</protein>
<evidence type="ECO:0000313" key="3">
    <source>
        <dbReference type="Proteomes" id="UP000652354"/>
    </source>
</evidence>
<dbReference type="RefSeq" id="WP_203653275.1">
    <property type="nucleotide sequence ID" value="NZ_BONR01000001.1"/>
</dbReference>
<dbReference type="InterPro" id="IPR010310">
    <property type="entry name" value="T7SS_ESAT-6-like"/>
</dbReference>
<reference evidence="2" key="1">
    <citation type="submission" date="2021-01" db="EMBL/GenBank/DDBJ databases">
        <title>Whole genome shotgun sequence of Demequina activiva NBRC 110675.</title>
        <authorList>
            <person name="Komaki H."/>
            <person name="Tamura T."/>
        </authorList>
    </citation>
    <scope>NUCLEOTIDE SEQUENCE</scope>
    <source>
        <strain evidence="2">NBRC 110675</strain>
    </source>
</reference>
<comment type="caution">
    <text evidence="2">The sequence shown here is derived from an EMBL/GenBank/DDBJ whole genome shotgun (WGS) entry which is preliminary data.</text>
</comment>
<dbReference type="SUPFAM" id="SSF140453">
    <property type="entry name" value="EsxAB dimer-like"/>
    <property type="match status" value="1"/>
</dbReference>
<proteinExistence type="predicted"/>
<sequence length="120" mass="11603">MAHFSVSTGSIAGSAAALSGLLAEFDQHVDAANGAVTGVVGASWNGAASDTFGESWSSFLIDAAATRAALASIVQRMGGAEATYESTEASNTSAAQSGAAAMRSGGSSANRGGAATAEAR</sequence>
<dbReference type="AlphaFoldDB" id="A0A919Q242"/>
<evidence type="ECO:0000313" key="2">
    <source>
        <dbReference type="EMBL" id="GIG53852.1"/>
    </source>
</evidence>
<name>A0A919Q242_9MICO</name>
<evidence type="ECO:0000256" key="1">
    <source>
        <dbReference type="SAM" id="MobiDB-lite"/>
    </source>
</evidence>
<dbReference type="Gene3D" id="1.10.287.1060">
    <property type="entry name" value="ESAT-6-like"/>
    <property type="match status" value="1"/>
</dbReference>
<dbReference type="Proteomes" id="UP000652354">
    <property type="component" value="Unassembled WGS sequence"/>
</dbReference>
<feature type="region of interest" description="Disordered" evidence="1">
    <location>
        <begin position="81"/>
        <end position="120"/>
    </location>
</feature>
<dbReference type="Pfam" id="PF06013">
    <property type="entry name" value="WXG100"/>
    <property type="match status" value="1"/>
</dbReference>
<feature type="compositionally biased region" description="Low complexity" evidence="1">
    <location>
        <begin position="89"/>
        <end position="120"/>
    </location>
</feature>
<dbReference type="EMBL" id="BONR01000001">
    <property type="protein sequence ID" value="GIG53852.1"/>
    <property type="molecule type" value="Genomic_DNA"/>
</dbReference>